<dbReference type="InterPro" id="IPR029016">
    <property type="entry name" value="GAF-like_dom_sf"/>
</dbReference>
<reference evidence="9" key="1">
    <citation type="journal article" date="2008" name="Genome Res.">
        <title>The genome of Pelotomaculum thermopropionicum reveals niche-associated evolution in anaerobic microbiota.</title>
        <authorList>
            <person name="Kosaka T."/>
            <person name="Kato S."/>
            <person name="Shimoyama T."/>
            <person name="Ishii S."/>
            <person name="Abe T."/>
            <person name="Watanabe K."/>
        </authorList>
    </citation>
    <scope>NUCLEOTIDE SEQUENCE [LARGE SCALE GENOMIC DNA]</scope>
    <source>
        <strain evidence="9">DSM 13744 / JCM 10971 / SI</strain>
    </source>
</reference>
<dbReference type="eggNOG" id="COG1414">
    <property type="taxonomic scope" value="Bacteria"/>
</dbReference>
<dbReference type="InterPro" id="IPR014757">
    <property type="entry name" value="Tscrpt_reg_IclR_C"/>
</dbReference>
<keyword evidence="3" id="KW-0804">Transcription</keyword>
<protein>
    <recommendedName>
        <fullName evidence="5">Glycerol operon regulatory protein</fullName>
    </recommendedName>
</protein>
<evidence type="ECO:0000259" key="6">
    <source>
        <dbReference type="PROSITE" id="PS51077"/>
    </source>
</evidence>
<name>A5D517_PELTS</name>
<dbReference type="InterPro" id="IPR036388">
    <property type="entry name" value="WH-like_DNA-bd_sf"/>
</dbReference>
<dbReference type="Pfam" id="PF01614">
    <property type="entry name" value="IclR_C"/>
    <property type="match status" value="1"/>
</dbReference>
<dbReference type="PANTHER" id="PTHR30136:SF24">
    <property type="entry name" value="HTH-TYPE TRANSCRIPTIONAL REPRESSOR ALLR"/>
    <property type="match status" value="1"/>
</dbReference>
<evidence type="ECO:0000256" key="2">
    <source>
        <dbReference type="ARBA" id="ARBA00023125"/>
    </source>
</evidence>
<dbReference type="HOGENOM" id="CLU_062618_7_1_9"/>
<dbReference type="PROSITE" id="PS51078">
    <property type="entry name" value="ICLR_ED"/>
    <property type="match status" value="1"/>
</dbReference>
<dbReference type="PROSITE" id="PS51077">
    <property type="entry name" value="HTH_ICLR"/>
    <property type="match status" value="1"/>
</dbReference>
<dbReference type="SUPFAM" id="SSF46785">
    <property type="entry name" value="Winged helix' DNA-binding domain"/>
    <property type="match status" value="1"/>
</dbReference>
<evidence type="ECO:0000313" key="8">
    <source>
        <dbReference type="EMBL" id="BAF58658.1"/>
    </source>
</evidence>
<dbReference type="SUPFAM" id="SSF55781">
    <property type="entry name" value="GAF domain-like"/>
    <property type="match status" value="1"/>
</dbReference>
<dbReference type="InterPro" id="IPR036390">
    <property type="entry name" value="WH_DNA-bd_sf"/>
</dbReference>
<evidence type="ECO:0000256" key="4">
    <source>
        <dbReference type="ARBA" id="ARBA00058938"/>
    </source>
</evidence>
<feature type="domain" description="HTH iclR-type" evidence="6">
    <location>
        <begin position="17"/>
        <end position="77"/>
    </location>
</feature>
<gene>
    <name evidence="8" type="primary">IclR</name>
    <name evidence="8" type="ordered locus">PTH_0477</name>
</gene>
<dbReference type="SMART" id="SM00346">
    <property type="entry name" value="HTH_ICLR"/>
    <property type="match status" value="1"/>
</dbReference>
<keyword evidence="1" id="KW-0805">Transcription regulation</keyword>
<evidence type="ECO:0000256" key="5">
    <source>
        <dbReference type="ARBA" id="ARBA00070406"/>
    </source>
</evidence>
<dbReference type="Proteomes" id="UP000006556">
    <property type="component" value="Chromosome"/>
</dbReference>
<evidence type="ECO:0000256" key="1">
    <source>
        <dbReference type="ARBA" id="ARBA00023015"/>
    </source>
</evidence>
<dbReference type="Gene3D" id="1.10.10.10">
    <property type="entry name" value="Winged helix-like DNA-binding domain superfamily/Winged helix DNA-binding domain"/>
    <property type="match status" value="1"/>
</dbReference>
<evidence type="ECO:0000256" key="3">
    <source>
        <dbReference type="ARBA" id="ARBA00023163"/>
    </source>
</evidence>
<dbReference type="STRING" id="370438.PTH_0477"/>
<dbReference type="GO" id="GO:0003700">
    <property type="term" value="F:DNA-binding transcription factor activity"/>
    <property type="evidence" value="ECO:0007669"/>
    <property type="project" value="TreeGrafter"/>
</dbReference>
<keyword evidence="9" id="KW-1185">Reference proteome</keyword>
<comment type="function">
    <text evidence="4">May be an activator protein for the gylABX operon.</text>
</comment>
<evidence type="ECO:0000313" key="9">
    <source>
        <dbReference type="Proteomes" id="UP000006556"/>
    </source>
</evidence>
<dbReference type="Gene3D" id="3.30.450.40">
    <property type="match status" value="1"/>
</dbReference>
<dbReference type="AlphaFoldDB" id="A5D517"/>
<dbReference type="GO" id="GO:0045892">
    <property type="term" value="P:negative regulation of DNA-templated transcription"/>
    <property type="evidence" value="ECO:0007669"/>
    <property type="project" value="TreeGrafter"/>
</dbReference>
<accession>A5D517</accession>
<dbReference type="GO" id="GO:0003677">
    <property type="term" value="F:DNA binding"/>
    <property type="evidence" value="ECO:0007669"/>
    <property type="project" value="UniProtKB-KW"/>
</dbReference>
<feature type="domain" description="IclR-ED" evidence="7">
    <location>
        <begin position="78"/>
        <end position="261"/>
    </location>
</feature>
<proteinExistence type="predicted"/>
<evidence type="ECO:0000259" key="7">
    <source>
        <dbReference type="PROSITE" id="PS51078"/>
    </source>
</evidence>
<sequence length="263" mass="29525">MVRTVGGKKAAKERHTIQSLERAIMILEYLRRGPTSLSELSRELGLHKSTVFGLLQTLAWHNYVHQEEKTGQYSLGYRVLALGSAYLENCDLRKVAVPYLRQLVDEYGETVHLVIMDDGQVVYVDKIDSPQSIRMVSRIGRRLPAHCTGVGKAMLAFLPEEKVKLIVEKHGLPGFTPNTITTWERLVEELARIRKEGVSFDREEIEEGLCCVAAPVIGYYRQPIGAISVSGPKLRMTEEKMSLIAGSLKEIAAEISRQMGKIF</sequence>
<dbReference type="InterPro" id="IPR050707">
    <property type="entry name" value="HTH_MetabolicPath_Reg"/>
</dbReference>
<dbReference type="PANTHER" id="PTHR30136">
    <property type="entry name" value="HELIX-TURN-HELIX TRANSCRIPTIONAL REGULATOR, ICLR FAMILY"/>
    <property type="match status" value="1"/>
</dbReference>
<dbReference type="Pfam" id="PF09339">
    <property type="entry name" value="HTH_IclR"/>
    <property type="match status" value="1"/>
</dbReference>
<dbReference type="KEGG" id="pth:PTH_0477"/>
<organism evidence="8 9">
    <name type="scientific">Pelotomaculum thermopropionicum (strain DSM 13744 / JCM 10971 / SI)</name>
    <dbReference type="NCBI Taxonomy" id="370438"/>
    <lineage>
        <taxon>Bacteria</taxon>
        <taxon>Bacillati</taxon>
        <taxon>Bacillota</taxon>
        <taxon>Clostridia</taxon>
        <taxon>Eubacteriales</taxon>
        <taxon>Desulfotomaculaceae</taxon>
        <taxon>Pelotomaculum</taxon>
    </lineage>
</organism>
<keyword evidence="2" id="KW-0238">DNA-binding</keyword>
<dbReference type="InterPro" id="IPR005471">
    <property type="entry name" value="Tscrpt_reg_IclR_N"/>
</dbReference>
<dbReference type="FunFam" id="1.10.10.10:FF:000056">
    <property type="entry name" value="IclR family transcriptional regulator"/>
    <property type="match status" value="1"/>
</dbReference>
<dbReference type="EMBL" id="AP009389">
    <property type="protein sequence ID" value="BAF58658.1"/>
    <property type="molecule type" value="Genomic_DNA"/>
</dbReference>